<organism evidence="1 2">
    <name type="scientific">Phialocephala subalpina</name>
    <dbReference type="NCBI Taxonomy" id="576137"/>
    <lineage>
        <taxon>Eukaryota</taxon>
        <taxon>Fungi</taxon>
        <taxon>Dikarya</taxon>
        <taxon>Ascomycota</taxon>
        <taxon>Pezizomycotina</taxon>
        <taxon>Leotiomycetes</taxon>
        <taxon>Helotiales</taxon>
        <taxon>Mollisiaceae</taxon>
        <taxon>Phialocephala</taxon>
        <taxon>Phialocephala fortinii species complex</taxon>
    </lineage>
</organism>
<evidence type="ECO:0000313" key="1">
    <source>
        <dbReference type="EMBL" id="CZR54285.1"/>
    </source>
</evidence>
<gene>
    <name evidence="1" type="ORF">PAC_04168</name>
</gene>
<sequence length="96" mass="11065">MGASLTAMESRRLRTSTEVAEARSFPQYELQAVREWLHDPRTRSRETWGKILASSGVKCKNGKRLEEAIQKVTGLKQRKMMELYRDSCNELGLLHL</sequence>
<dbReference type="Proteomes" id="UP000184330">
    <property type="component" value="Unassembled WGS sequence"/>
</dbReference>
<protein>
    <submittedName>
        <fullName evidence="1">Uncharacterized protein</fullName>
    </submittedName>
</protein>
<reference evidence="1 2" key="1">
    <citation type="submission" date="2016-03" db="EMBL/GenBank/DDBJ databases">
        <authorList>
            <person name="Ploux O."/>
        </authorList>
    </citation>
    <scope>NUCLEOTIDE SEQUENCE [LARGE SCALE GENOMIC DNA]</scope>
    <source>
        <strain evidence="1 2">UAMH 11012</strain>
    </source>
</reference>
<proteinExistence type="predicted"/>
<dbReference type="AlphaFoldDB" id="A0A1L7WND7"/>
<dbReference type="EMBL" id="FJOG01000005">
    <property type="protein sequence ID" value="CZR54285.1"/>
    <property type="molecule type" value="Genomic_DNA"/>
</dbReference>
<name>A0A1L7WND7_9HELO</name>
<accession>A0A1L7WND7</accession>
<evidence type="ECO:0000313" key="2">
    <source>
        <dbReference type="Proteomes" id="UP000184330"/>
    </source>
</evidence>
<keyword evidence="2" id="KW-1185">Reference proteome</keyword>